<dbReference type="Gene3D" id="3.40.50.720">
    <property type="entry name" value="NAD(P)-binding Rossmann-like Domain"/>
    <property type="match status" value="1"/>
</dbReference>
<dbReference type="InterPro" id="IPR003462">
    <property type="entry name" value="ODC_Mu_crystall"/>
</dbReference>
<dbReference type="SUPFAM" id="SSF51735">
    <property type="entry name" value="NAD(P)-binding Rossmann-fold domains"/>
    <property type="match status" value="1"/>
</dbReference>
<dbReference type="RefSeq" id="WP_224120943.1">
    <property type="nucleotide sequence ID" value="NZ_JAIQZJ010000001.1"/>
</dbReference>
<dbReference type="Pfam" id="PF02423">
    <property type="entry name" value="OCD_Mu_crystall"/>
    <property type="match status" value="1"/>
</dbReference>
<comment type="caution">
    <text evidence="1">The sequence shown here is derived from an EMBL/GenBank/DDBJ whole genome shotgun (WGS) entry which is preliminary data.</text>
</comment>
<organism evidence="1 2">
    <name type="scientific">Nocardioides mangrovi</name>
    <dbReference type="NCBI Taxonomy" id="2874580"/>
    <lineage>
        <taxon>Bacteria</taxon>
        <taxon>Bacillati</taxon>
        <taxon>Actinomycetota</taxon>
        <taxon>Actinomycetes</taxon>
        <taxon>Propionibacteriales</taxon>
        <taxon>Nocardioidaceae</taxon>
        <taxon>Nocardioides</taxon>
    </lineage>
</organism>
<name>A0ABS7U730_9ACTN</name>
<evidence type="ECO:0000313" key="1">
    <source>
        <dbReference type="EMBL" id="MBZ5736566.1"/>
    </source>
</evidence>
<protein>
    <submittedName>
        <fullName evidence="1">NAD(P)-binding domain-containing protein</fullName>
    </submittedName>
</protein>
<evidence type="ECO:0000313" key="2">
    <source>
        <dbReference type="Proteomes" id="UP000780875"/>
    </source>
</evidence>
<dbReference type="InterPro" id="IPR023401">
    <property type="entry name" value="ODC_N"/>
</dbReference>
<accession>A0ABS7U730</accession>
<dbReference type="InterPro" id="IPR036291">
    <property type="entry name" value="NAD(P)-bd_dom_sf"/>
</dbReference>
<sequence length="315" mass="31584">MTGPSSDVLVLDGAATDAALDPLDVLHAVRAALAAIAAGRVSSPPRIAARTPDGLLAGMPAYVADVGLAAKLVSIFAVPGADGADSGRSTHFGLVAVFDQHDGRPLAIMEGGRITAVRTAASATVSQQALAPEAERFAVVGAGVQARAQLDLLALVAPGTEVALGTRDPRSGERLASSYPGVRATTVHDAVREAEAVFLCTGATTPVIEPDWLAPHAHVSSVGGSQGHEVDAATVAAAAVYAEWPGAAAEPPPAGAHELQGVEGVRLIGSVLDAPPPRSGLTLYKSTGHAALDVAAGAAVLRRARSLGLGLTLTF</sequence>
<dbReference type="PIRSF" id="PIRSF001439">
    <property type="entry name" value="CryM"/>
    <property type="match status" value="1"/>
</dbReference>
<dbReference type="PANTHER" id="PTHR13812">
    <property type="entry name" value="KETIMINE REDUCTASE MU-CRYSTALLIN"/>
    <property type="match status" value="1"/>
</dbReference>
<dbReference type="Gene3D" id="3.30.1780.10">
    <property type="entry name" value="ornithine cyclodeaminase, domain 1"/>
    <property type="match status" value="1"/>
</dbReference>
<keyword evidence="2" id="KW-1185">Reference proteome</keyword>
<proteinExistence type="predicted"/>
<dbReference type="Proteomes" id="UP000780875">
    <property type="component" value="Unassembled WGS sequence"/>
</dbReference>
<gene>
    <name evidence="1" type="ORF">K8U61_00215</name>
</gene>
<reference evidence="1 2" key="1">
    <citation type="submission" date="2021-09" db="EMBL/GenBank/DDBJ databases">
        <title>Whole genome sequence of Nocardioides sp. GBK3QG-3.</title>
        <authorList>
            <person name="Tuo L."/>
        </authorList>
    </citation>
    <scope>NUCLEOTIDE SEQUENCE [LARGE SCALE GENOMIC DNA]</scope>
    <source>
        <strain evidence="1 2">GBK3QG-3</strain>
    </source>
</reference>
<dbReference type="EMBL" id="JAIQZJ010000001">
    <property type="protein sequence ID" value="MBZ5736566.1"/>
    <property type="molecule type" value="Genomic_DNA"/>
</dbReference>
<dbReference type="PANTHER" id="PTHR13812:SF19">
    <property type="entry name" value="KETIMINE REDUCTASE MU-CRYSTALLIN"/>
    <property type="match status" value="1"/>
</dbReference>